<feature type="domain" description="Peptidase S1" evidence="6">
    <location>
        <begin position="14"/>
        <end position="224"/>
    </location>
</feature>
<keyword evidence="2" id="KW-0378">Hydrolase</keyword>
<proteinExistence type="predicted"/>
<organism evidence="7 8">
    <name type="scientific">Chrysodeixis includens</name>
    <name type="common">Soybean looper</name>
    <name type="synonym">Pseudoplusia includens</name>
    <dbReference type="NCBI Taxonomy" id="689277"/>
    <lineage>
        <taxon>Eukaryota</taxon>
        <taxon>Metazoa</taxon>
        <taxon>Ecdysozoa</taxon>
        <taxon>Arthropoda</taxon>
        <taxon>Hexapoda</taxon>
        <taxon>Insecta</taxon>
        <taxon>Pterygota</taxon>
        <taxon>Neoptera</taxon>
        <taxon>Endopterygota</taxon>
        <taxon>Lepidoptera</taxon>
        <taxon>Glossata</taxon>
        <taxon>Ditrysia</taxon>
        <taxon>Noctuoidea</taxon>
        <taxon>Noctuidae</taxon>
        <taxon>Plusiinae</taxon>
        <taxon>Chrysodeixis</taxon>
    </lineage>
</organism>
<dbReference type="SUPFAM" id="SSF50494">
    <property type="entry name" value="Trypsin-like serine proteases"/>
    <property type="match status" value="1"/>
</dbReference>
<reference evidence="7" key="1">
    <citation type="submission" date="2021-12" db="EMBL/GenBank/DDBJ databases">
        <authorList>
            <person name="King R."/>
        </authorList>
    </citation>
    <scope>NUCLEOTIDE SEQUENCE</scope>
</reference>
<dbReference type="InterPro" id="IPR050430">
    <property type="entry name" value="Peptidase_S1"/>
</dbReference>
<dbReference type="AlphaFoldDB" id="A0A9P0BTV5"/>
<dbReference type="SMART" id="SM00020">
    <property type="entry name" value="Tryp_SPc"/>
    <property type="match status" value="1"/>
</dbReference>
<feature type="signal peptide" evidence="5">
    <location>
        <begin position="1"/>
        <end position="17"/>
    </location>
</feature>
<dbReference type="PROSITE" id="PS50240">
    <property type="entry name" value="TRYPSIN_DOM"/>
    <property type="match status" value="1"/>
</dbReference>
<evidence type="ECO:0000256" key="4">
    <source>
        <dbReference type="ARBA" id="ARBA00023157"/>
    </source>
</evidence>
<keyword evidence="8" id="KW-1185">Reference proteome</keyword>
<keyword evidence="1" id="KW-0645">Protease</keyword>
<dbReference type="EMBL" id="LR824019">
    <property type="protein sequence ID" value="CAH0587898.1"/>
    <property type="molecule type" value="Genomic_DNA"/>
</dbReference>
<protein>
    <recommendedName>
        <fullName evidence="6">Peptidase S1 domain-containing protein</fullName>
    </recommendedName>
</protein>
<evidence type="ECO:0000256" key="1">
    <source>
        <dbReference type="ARBA" id="ARBA00022670"/>
    </source>
</evidence>
<evidence type="ECO:0000313" key="8">
    <source>
        <dbReference type="Proteomes" id="UP001154114"/>
    </source>
</evidence>
<dbReference type="GO" id="GO:0006508">
    <property type="term" value="P:proteolysis"/>
    <property type="evidence" value="ECO:0007669"/>
    <property type="project" value="UniProtKB-KW"/>
</dbReference>
<dbReference type="InterPro" id="IPR009003">
    <property type="entry name" value="Peptidase_S1_PA"/>
</dbReference>
<dbReference type="Proteomes" id="UP001154114">
    <property type="component" value="Chromosome 16"/>
</dbReference>
<dbReference type="InterPro" id="IPR043504">
    <property type="entry name" value="Peptidase_S1_PA_chymotrypsin"/>
</dbReference>
<evidence type="ECO:0000259" key="6">
    <source>
        <dbReference type="PROSITE" id="PS50240"/>
    </source>
</evidence>
<feature type="chain" id="PRO_5040112354" description="Peptidase S1 domain-containing protein" evidence="5">
    <location>
        <begin position="18"/>
        <end position="244"/>
    </location>
</feature>
<evidence type="ECO:0000256" key="5">
    <source>
        <dbReference type="SAM" id="SignalP"/>
    </source>
</evidence>
<keyword evidence="4" id="KW-1015">Disulfide bond</keyword>
<name>A0A9P0BTV5_CHRIL</name>
<dbReference type="OrthoDB" id="7840639at2759"/>
<accession>A0A9P0BTV5</accession>
<dbReference type="Gene3D" id="2.40.10.10">
    <property type="entry name" value="Trypsin-like serine proteases"/>
    <property type="match status" value="2"/>
</dbReference>
<evidence type="ECO:0000256" key="3">
    <source>
        <dbReference type="ARBA" id="ARBA00022825"/>
    </source>
</evidence>
<dbReference type="GO" id="GO:0004252">
    <property type="term" value="F:serine-type endopeptidase activity"/>
    <property type="evidence" value="ECO:0007669"/>
    <property type="project" value="InterPro"/>
</dbReference>
<dbReference type="PANTHER" id="PTHR24276:SF98">
    <property type="entry name" value="FI18310P1-RELATED"/>
    <property type="match status" value="1"/>
</dbReference>
<dbReference type="Pfam" id="PF00089">
    <property type="entry name" value="Trypsin"/>
    <property type="match status" value="1"/>
</dbReference>
<gene>
    <name evidence="7" type="ORF">CINC_LOCUS3743</name>
</gene>
<keyword evidence="5" id="KW-0732">Signal</keyword>
<dbReference type="PANTHER" id="PTHR24276">
    <property type="entry name" value="POLYSERASE-RELATED"/>
    <property type="match status" value="1"/>
</dbReference>
<keyword evidence="3" id="KW-0720">Serine protease</keyword>
<evidence type="ECO:0000313" key="7">
    <source>
        <dbReference type="EMBL" id="CAH0587898.1"/>
    </source>
</evidence>
<sequence length="244" mass="24897">MKGFAFVLLCALVAVQGRSTAVESSSRQVANLGENPYVVHLRIAVATSGFLNVCAASVIAPQWVLTAASCLEDSRYVWVSFGAVNVINPSLVFEAGPAGVRSLNDLAIYTANNRAVEINGNANIAPIALAAAAGADSGKLCVYGANAAGSAGEILSCGNVGLEAQEDGSIIINSDEISASKFDIGAAVVSDGVQVAVVVGASDANAGVVVSVEDYLPWIQQETGLNFNAQAVPEVAPEVVKFVN</sequence>
<dbReference type="InterPro" id="IPR001254">
    <property type="entry name" value="Trypsin_dom"/>
</dbReference>
<evidence type="ECO:0000256" key="2">
    <source>
        <dbReference type="ARBA" id="ARBA00022801"/>
    </source>
</evidence>